<dbReference type="PIRSF" id="PIRSF000521">
    <property type="entry name" value="Transaminase_4ab_Lys_Orn"/>
    <property type="match status" value="1"/>
</dbReference>
<dbReference type="Proteomes" id="UP000033140">
    <property type="component" value="Unassembled WGS sequence"/>
</dbReference>
<keyword evidence="7" id="KW-0028">Amino-acid biosynthesis</keyword>
<dbReference type="InterPro" id="IPR004636">
    <property type="entry name" value="AcOrn/SuccOrn_fam"/>
</dbReference>
<dbReference type="STRING" id="698492.A0A0E9NAC4"/>
<dbReference type="EMBL" id="BACD03000005">
    <property type="protein sequence ID" value="GAO46651.1"/>
    <property type="molecule type" value="Genomic_DNA"/>
</dbReference>
<evidence type="ECO:0000256" key="8">
    <source>
        <dbReference type="ARBA" id="ARBA00022679"/>
    </source>
</evidence>
<evidence type="ECO:0000256" key="3">
    <source>
        <dbReference type="ARBA" id="ARBA00005024"/>
    </source>
</evidence>
<keyword evidence="12" id="KW-1185">Reference proteome</keyword>
<dbReference type="InterPro" id="IPR050103">
    <property type="entry name" value="Class-III_PLP-dep_AT"/>
</dbReference>
<evidence type="ECO:0000256" key="6">
    <source>
        <dbReference type="ARBA" id="ARBA00022576"/>
    </source>
</evidence>
<reference evidence="11 12" key="3">
    <citation type="journal article" date="2015" name="Genome Announc.">
        <title>Draft Genome Sequence of the Archiascomycetous Yeast Saitoella complicata.</title>
        <authorList>
            <person name="Yamauchi K."/>
            <person name="Kondo S."/>
            <person name="Hamamoto M."/>
            <person name="Takahashi Y."/>
            <person name="Ogura Y."/>
            <person name="Hayashi T."/>
            <person name="Nishida H."/>
        </authorList>
    </citation>
    <scope>NUCLEOTIDE SEQUENCE [LARGE SCALE GENOMIC DNA]</scope>
    <source>
        <strain evidence="11 12">NRRL Y-17804</strain>
    </source>
</reference>
<evidence type="ECO:0000313" key="12">
    <source>
        <dbReference type="Proteomes" id="UP000033140"/>
    </source>
</evidence>
<dbReference type="GO" id="GO:0030170">
    <property type="term" value="F:pyridoxal phosphate binding"/>
    <property type="evidence" value="ECO:0007669"/>
    <property type="project" value="InterPro"/>
</dbReference>
<dbReference type="Gene3D" id="3.40.640.10">
    <property type="entry name" value="Type I PLP-dependent aspartate aminotransferase-like (Major domain)"/>
    <property type="match status" value="1"/>
</dbReference>
<dbReference type="AlphaFoldDB" id="A0A0E9NAC4"/>
<keyword evidence="6" id="KW-0032">Aminotransferase</keyword>
<evidence type="ECO:0000256" key="7">
    <source>
        <dbReference type="ARBA" id="ARBA00022605"/>
    </source>
</evidence>
<keyword evidence="9 10" id="KW-0663">Pyridoxal phosphate</keyword>
<dbReference type="GO" id="GO:0005759">
    <property type="term" value="C:mitochondrial matrix"/>
    <property type="evidence" value="ECO:0007669"/>
    <property type="project" value="TreeGrafter"/>
</dbReference>
<gene>
    <name evidence="11" type="ORF">G7K_0877-t1</name>
</gene>
<dbReference type="InterPro" id="IPR015424">
    <property type="entry name" value="PyrdxlP-dep_Trfase"/>
</dbReference>
<comment type="subcellular location">
    <subcellularLocation>
        <location evidence="2">Mitochondrion</location>
    </subcellularLocation>
</comment>
<reference evidence="11 12" key="1">
    <citation type="journal article" date="2011" name="J. Gen. Appl. Microbiol.">
        <title>Draft genome sequencing of the enigmatic yeast Saitoella complicata.</title>
        <authorList>
            <person name="Nishida H."/>
            <person name="Hamamoto M."/>
            <person name="Sugiyama J."/>
        </authorList>
    </citation>
    <scope>NUCLEOTIDE SEQUENCE [LARGE SCALE GENOMIC DNA]</scope>
    <source>
        <strain evidence="11 12">NRRL Y-17804</strain>
    </source>
</reference>
<comment type="cofactor">
    <cofactor evidence="1">
        <name>pyridoxal 5'-phosphate</name>
        <dbReference type="ChEBI" id="CHEBI:597326"/>
    </cofactor>
</comment>
<dbReference type="UniPathway" id="UPA00068">
    <property type="reaction ID" value="UER00109"/>
</dbReference>
<evidence type="ECO:0000256" key="5">
    <source>
        <dbReference type="ARBA" id="ARBA00012919"/>
    </source>
</evidence>
<comment type="similarity">
    <text evidence="4 10">Belongs to the class-III pyridoxal-phosphate-dependent aminotransferase family.</text>
</comment>
<sequence>MTSTAFSMRAITRASFSAAAFRQIAPRTGTRTLATKAVSHPDPSDTSASAKLIEQHKPYALTTYARPNLVFTKGEGCYVWDMEGRKYIDFTAGIAVNALGHGDKEIAKIAYEQALELIHVSNLYHNKWAGELAKTLVETTKEQGGMHGAAKVFFSNSGSEANEGAIKFARKVGKIVGGEDKIGIVSFKNAFHGRTMGSLSATPNPKYQAPFAPMVPGFSVGEFNNVEQINTLITEKTCGVIVEPVQGEGGIFAGSVEFLSALRKRCDEVNAVLIYDEIQCGLGRTGDLWAHTILPKDCHPDILTMAKPLANGIPIGAIMVNNKVADAVKIGDHGTTFGGNPFACRIAHHVFTRLASPSLQSNVRTMSTILKSKLESYQKKYPTLITDIRGRGLLMGMQLAIDPTPVVGLARERGLLIITAGNNTVRFVPPLVITEKELEEGLKIVEEALGEMAKNM</sequence>
<dbReference type="PANTHER" id="PTHR11986">
    <property type="entry name" value="AMINOTRANSFERASE CLASS III"/>
    <property type="match status" value="1"/>
</dbReference>
<dbReference type="Gene3D" id="3.90.1150.10">
    <property type="entry name" value="Aspartate Aminotransferase, domain 1"/>
    <property type="match status" value="1"/>
</dbReference>
<name>A0A0E9NAC4_SAICN</name>
<dbReference type="InterPro" id="IPR015422">
    <property type="entry name" value="PyrdxlP-dep_Trfase_small"/>
</dbReference>
<accession>A0A0E9NAC4</accession>
<comment type="pathway">
    <text evidence="3">Amino-acid biosynthesis; L-arginine biosynthesis; N(2)-acetyl-L-ornithine from L-glutamate: step 4/4.</text>
</comment>
<dbReference type="EC" id="2.6.1.11" evidence="5"/>
<dbReference type="PROSITE" id="PS00600">
    <property type="entry name" value="AA_TRANSFER_CLASS_3"/>
    <property type="match status" value="1"/>
</dbReference>
<dbReference type="InterPro" id="IPR049704">
    <property type="entry name" value="Aminotrans_3_PPA_site"/>
</dbReference>
<dbReference type="Pfam" id="PF00202">
    <property type="entry name" value="Aminotran_3"/>
    <property type="match status" value="1"/>
</dbReference>
<dbReference type="NCBIfam" id="TIGR00707">
    <property type="entry name" value="argD"/>
    <property type="match status" value="1"/>
</dbReference>
<proteinExistence type="inferred from homology"/>
<dbReference type="InterPro" id="IPR005814">
    <property type="entry name" value="Aminotrans_3"/>
</dbReference>
<dbReference type="GO" id="GO:0042802">
    <property type="term" value="F:identical protein binding"/>
    <property type="evidence" value="ECO:0007669"/>
    <property type="project" value="TreeGrafter"/>
</dbReference>
<dbReference type="RefSeq" id="XP_019021552.1">
    <property type="nucleotide sequence ID" value="XM_019172091.1"/>
</dbReference>
<evidence type="ECO:0000256" key="2">
    <source>
        <dbReference type="ARBA" id="ARBA00004173"/>
    </source>
</evidence>
<organism evidence="11 12">
    <name type="scientific">Saitoella complicata (strain BCRC 22490 / CBS 7301 / JCM 7358 / NBRC 10748 / NRRL Y-17804)</name>
    <dbReference type="NCBI Taxonomy" id="698492"/>
    <lineage>
        <taxon>Eukaryota</taxon>
        <taxon>Fungi</taxon>
        <taxon>Dikarya</taxon>
        <taxon>Ascomycota</taxon>
        <taxon>Taphrinomycotina</taxon>
        <taxon>Taphrinomycotina incertae sedis</taxon>
        <taxon>Saitoella</taxon>
    </lineage>
</organism>
<dbReference type="FunFam" id="3.40.640.10:FF:000004">
    <property type="entry name" value="Acetylornithine aminotransferase"/>
    <property type="match status" value="1"/>
</dbReference>
<dbReference type="OrthoDB" id="5419315at2759"/>
<dbReference type="NCBIfam" id="NF002325">
    <property type="entry name" value="PRK01278.1"/>
    <property type="match status" value="1"/>
</dbReference>
<keyword evidence="8" id="KW-0808">Transferase</keyword>
<dbReference type="InterPro" id="IPR015421">
    <property type="entry name" value="PyrdxlP-dep_Trfase_major"/>
</dbReference>
<evidence type="ECO:0000313" key="11">
    <source>
        <dbReference type="EMBL" id="GAO46651.1"/>
    </source>
</evidence>
<evidence type="ECO:0000256" key="1">
    <source>
        <dbReference type="ARBA" id="ARBA00001933"/>
    </source>
</evidence>
<dbReference type="CDD" id="cd00610">
    <property type="entry name" value="OAT_like"/>
    <property type="match status" value="1"/>
</dbReference>
<evidence type="ECO:0000256" key="9">
    <source>
        <dbReference type="ARBA" id="ARBA00022898"/>
    </source>
</evidence>
<dbReference type="GO" id="GO:0003992">
    <property type="term" value="F:N2-acetyl-L-ornithine:2-oxoglutarate 5-aminotransferase activity"/>
    <property type="evidence" value="ECO:0007669"/>
    <property type="project" value="UniProtKB-EC"/>
</dbReference>
<dbReference type="GO" id="GO:0006526">
    <property type="term" value="P:L-arginine biosynthetic process"/>
    <property type="evidence" value="ECO:0007669"/>
    <property type="project" value="UniProtKB-UniPathway"/>
</dbReference>
<dbReference type="SUPFAM" id="SSF53383">
    <property type="entry name" value="PLP-dependent transferases"/>
    <property type="match status" value="1"/>
</dbReference>
<evidence type="ECO:0000256" key="10">
    <source>
        <dbReference type="RuleBase" id="RU003560"/>
    </source>
</evidence>
<dbReference type="PANTHER" id="PTHR11986:SF79">
    <property type="entry name" value="ACETYLORNITHINE AMINOTRANSFERASE, MITOCHONDRIAL"/>
    <property type="match status" value="1"/>
</dbReference>
<dbReference type="OMA" id="MVPGFKY"/>
<dbReference type="HAMAP" id="MF_01107">
    <property type="entry name" value="ArgD_aminotrans_3"/>
    <property type="match status" value="1"/>
</dbReference>
<protein>
    <recommendedName>
        <fullName evidence="5">acetylornithine transaminase</fullName>
        <ecNumber evidence="5">2.6.1.11</ecNumber>
    </recommendedName>
</protein>
<comment type="caution">
    <text evidence="11">The sequence shown here is derived from an EMBL/GenBank/DDBJ whole genome shotgun (WGS) entry which is preliminary data.</text>
</comment>
<reference evidence="11 12" key="2">
    <citation type="journal article" date="2014" name="J. Gen. Appl. Microbiol.">
        <title>The early diverging ascomycetous budding yeast Saitoella complicata has three histone deacetylases belonging to the Clr6, Hos2, and Rpd3 lineages.</title>
        <authorList>
            <person name="Nishida H."/>
            <person name="Matsumoto T."/>
            <person name="Kondo S."/>
            <person name="Hamamoto M."/>
            <person name="Yoshikawa H."/>
        </authorList>
    </citation>
    <scope>NUCLEOTIDE SEQUENCE [LARGE SCALE GENOMIC DNA]</scope>
    <source>
        <strain evidence="11 12">NRRL Y-17804</strain>
    </source>
</reference>
<evidence type="ECO:0000256" key="4">
    <source>
        <dbReference type="ARBA" id="ARBA00008954"/>
    </source>
</evidence>